<evidence type="ECO:0000313" key="2">
    <source>
        <dbReference type="EMBL" id="KAK7606070.1"/>
    </source>
</evidence>
<gene>
    <name evidence="2" type="ORF">JOL62DRAFT_372951</name>
</gene>
<feature type="compositionally biased region" description="Basic and acidic residues" evidence="1">
    <location>
        <begin position="218"/>
        <end position="232"/>
    </location>
</feature>
<proteinExistence type="predicted"/>
<name>A0ABR1MV93_9PEZI</name>
<evidence type="ECO:0000256" key="1">
    <source>
        <dbReference type="SAM" id="MobiDB-lite"/>
    </source>
</evidence>
<feature type="compositionally biased region" description="Basic and acidic residues" evidence="1">
    <location>
        <begin position="7"/>
        <end position="22"/>
    </location>
</feature>
<protein>
    <submittedName>
        <fullName evidence="2">Uncharacterized protein</fullName>
    </submittedName>
</protein>
<dbReference type="EMBL" id="JBBPBF010000056">
    <property type="protein sequence ID" value="KAK7606070.1"/>
    <property type="molecule type" value="Genomic_DNA"/>
</dbReference>
<feature type="region of interest" description="Disordered" evidence="1">
    <location>
        <begin position="1"/>
        <end position="22"/>
    </location>
</feature>
<evidence type="ECO:0000313" key="3">
    <source>
        <dbReference type="Proteomes" id="UP001367316"/>
    </source>
</evidence>
<comment type="caution">
    <text evidence="2">The sequence shown here is derived from an EMBL/GenBank/DDBJ whole genome shotgun (WGS) entry which is preliminary data.</text>
</comment>
<reference evidence="2 3" key="1">
    <citation type="submission" date="2024-04" db="EMBL/GenBank/DDBJ databases">
        <title>Phyllosticta paracitricarpa is synonymous to the EU quarantine fungus P. citricarpa based on phylogenomic analyses.</title>
        <authorList>
            <consortium name="Lawrence Berkeley National Laboratory"/>
            <person name="Van ingen-buijs V.A."/>
            <person name="Van westerhoven A.C."/>
            <person name="Haridas S."/>
            <person name="Skiadas P."/>
            <person name="Martin F."/>
            <person name="Groenewald J.Z."/>
            <person name="Crous P.W."/>
            <person name="Seidl M.F."/>
        </authorList>
    </citation>
    <scope>NUCLEOTIDE SEQUENCE [LARGE SCALE GENOMIC DNA]</scope>
    <source>
        <strain evidence="2 3">CBS 141358</strain>
    </source>
</reference>
<feature type="region of interest" description="Disordered" evidence="1">
    <location>
        <begin position="204"/>
        <end position="232"/>
    </location>
</feature>
<keyword evidence="3" id="KW-1185">Reference proteome</keyword>
<organism evidence="2 3">
    <name type="scientific">Phyllosticta paracitricarpa</name>
    <dbReference type="NCBI Taxonomy" id="2016321"/>
    <lineage>
        <taxon>Eukaryota</taxon>
        <taxon>Fungi</taxon>
        <taxon>Dikarya</taxon>
        <taxon>Ascomycota</taxon>
        <taxon>Pezizomycotina</taxon>
        <taxon>Dothideomycetes</taxon>
        <taxon>Dothideomycetes incertae sedis</taxon>
        <taxon>Botryosphaeriales</taxon>
        <taxon>Phyllostictaceae</taxon>
        <taxon>Phyllosticta</taxon>
    </lineage>
</organism>
<dbReference type="Proteomes" id="UP001367316">
    <property type="component" value="Unassembled WGS sequence"/>
</dbReference>
<accession>A0ABR1MV93</accession>
<sequence>MLPPRPPRHEGPVRELPRSERAALTKGPKATVELLLTDDGTQRVVVECPRNALKAFSNLASRLLVSDEHTNLLIPAGNVALGALRYITAWIPRTCEAADFMPIKRKDDFKQNVLVYQAALYLEITEILTTIGGMLNMRIDSFERAPWSFDDTSYMLLTLPRDCTMVNRLIEKVALTRRRNNLHEVFLWQLNSLCAAHPQLAKRFEEEDQPKPRQNPFPKRDSPTGDDQRDYSGHVLSDREVDFIMCRHHR</sequence>